<feature type="transmembrane region" description="Helical" evidence="2">
    <location>
        <begin position="131"/>
        <end position="150"/>
    </location>
</feature>
<name>A0A1Y3PFH5_9BACI</name>
<keyword evidence="2" id="KW-1133">Transmembrane helix</keyword>
<dbReference type="Proteomes" id="UP000196475">
    <property type="component" value="Unassembled WGS sequence"/>
</dbReference>
<dbReference type="EMBL" id="LZRT01000094">
    <property type="protein sequence ID" value="OUM86115.1"/>
    <property type="molecule type" value="Genomic_DNA"/>
</dbReference>
<protein>
    <recommendedName>
        <fullName evidence="5">Ferric oxidoreductase domain-containing protein</fullName>
    </recommendedName>
</protein>
<sequence>MEKLVSMATGWILQWPTWELIRALGFSAHLLLFIGIVSGIMQSMSLFSGKTKSLLFAAHTFSLRTGLLMILAHVLLLTVDSYHPFSWLELLIPLATESKPIAYGLGILAFYLILFLALNSEVISLFGKKRWHLLHLLAYPAFFAAMIHGITAGTDSSKHWAVTFYSATGGIILVLTVLRALTRKKGGNAHAHPSGRGRSQVGEAHPLQAGKRSP</sequence>
<feature type="transmembrane region" description="Helical" evidence="2">
    <location>
        <begin position="53"/>
        <end position="76"/>
    </location>
</feature>
<organism evidence="3 4">
    <name type="scientific">Bacillus thermozeamaize</name>
    <dbReference type="NCBI Taxonomy" id="230954"/>
    <lineage>
        <taxon>Bacteria</taxon>
        <taxon>Bacillati</taxon>
        <taxon>Bacillota</taxon>
        <taxon>Bacilli</taxon>
        <taxon>Bacillales</taxon>
        <taxon>Bacillaceae</taxon>
        <taxon>Bacillus</taxon>
    </lineage>
</organism>
<feature type="transmembrane region" description="Helical" evidence="2">
    <location>
        <begin position="101"/>
        <end position="119"/>
    </location>
</feature>
<evidence type="ECO:0008006" key="5">
    <source>
        <dbReference type="Google" id="ProtNLM"/>
    </source>
</evidence>
<feature type="transmembrane region" description="Helical" evidence="2">
    <location>
        <begin position="162"/>
        <end position="181"/>
    </location>
</feature>
<keyword evidence="2" id="KW-0812">Transmembrane</keyword>
<gene>
    <name evidence="3" type="ORF">BAA01_01945</name>
</gene>
<evidence type="ECO:0000256" key="1">
    <source>
        <dbReference type="SAM" id="MobiDB-lite"/>
    </source>
</evidence>
<evidence type="ECO:0000313" key="4">
    <source>
        <dbReference type="Proteomes" id="UP000196475"/>
    </source>
</evidence>
<dbReference type="AlphaFoldDB" id="A0A1Y3PFH5"/>
<comment type="caution">
    <text evidence="3">The sequence shown here is derived from an EMBL/GenBank/DDBJ whole genome shotgun (WGS) entry which is preliminary data.</text>
</comment>
<reference evidence="4" key="1">
    <citation type="submission" date="2016-06" db="EMBL/GenBank/DDBJ databases">
        <authorList>
            <person name="Nascimento L."/>
            <person name="Pereira R.V."/>
            <person name="Martins L.F."/>
            <person name="Quaggio R.B."/>
            <person name="Silva A.M."/>
            <person name="Setubal J.C."/>
        </authorList>
    </citation>
    <scope>NUCLEOTIDE SEQUENCE [LARGE SCALE GENOMIC DNA]</scope>
</reference>
<proteinExistence type="predicted"/>
<feature type="region of interest" description="Disordered" evidence="1">
    <location>
        <begin position="186"/>
        <end position="214"/>
    </location>
</feature>
<accession>A0A1Y3PFH5</accession>
<feature type="transmembrane region" description="Helical" evidence="2">
    <location>
        <begin position="20"/>
        <end position="41"/>
    </location>
</feature>
<evidence type="ECO:0000256" key="2">
    <source>
        <dbReference type="SAM" id="Phobius"/>
    </source>
</evidence>
<keyword evidence="2" id="KW-0472">Membrane</keyword>
<evidence type="ECO:0000313" key="3">
    <source>
        <dbReference type="EMBL" id="OUM86115.1"/>
    </source>
</evidence>